<keyword evidence="2" id="KW-0677">Repeat</keyword>
<evidence type="ECO:0000256" key="1">
    <source>
        <dbReference type="ARBA" id="ARBA00014901"/>
    </source>
</evidence>
<dbReference type="InterPro" id="IPR051242">
    <property type="entry name" value="WD-EF-hand_domain"/>
</dbReference>
<evidence type="ECO:0000256" key="2">
    <source>
        <dbReference type="ARBA" id="ARBA00022737"/>
    </source>
</evidence>
<evidence type="ECO:0000313" key="5">
    <source>
        <dbReference type="Proteomes" id="UP001209878"/>
    </source>
</evidence>
<dbReference type="InterPro" id="IPR015943">
    <property type="entry name" value="WD40/YVTN_repeat-like_dom_sf"/>
</dbReference>
<proteinExistence type="predicted"/>
<feature type="repeat" description="WD" evidence="3">
    <location>
        <begin position="74"/>
        <end position="115"/>
    </location>
</feature>
<dbReference type="PANTHER" id="PTHR44324">
    <property type="entry name" value="WD40 REPEAT DOMAIN 95"/>
    <property type="match status" value="1"/>
</dbReference>
<gene>
    <name evidence="4" type="ORF">NP493_404g02061</name>
</gene>
<name>A0AAD9NSL7_RIDPI</name>
<keyword evidence="3" id="KW-0853">WD repeat</keyword>
<dbReference type="Gene3D" id="2.130.10.10">
    <property type="entry name" value="YVTN repeat-like/Quinoprotein amine dehydrogenase"/>
    <property type="match status" value="2"/>
</dbReference>
<dbReference type="InterPro" id="IPR001680">
    <property type="entry name" value="WD40_rpt"/>
</dbReference>
<organism evidence="4 5">
    <name type="scientific">Ridgeia piscesae</name>
    <name type="common">Tubeworm</name>
    <dbReference type="NCBI Taxonomy" id="27915"/>
    <lineage>
        <taxon>Eukaryota</taxon>
        <taxon>Metazoa</taxon>
        <taxon>Spiralia</taxon>
        <taxon>Lophotrochozoa</taxon>
        <taxon>Annelida</taxon>
        <taxon>Polychaeta</taxon>
        <taxon>Sedentaria</taxon>
        <taxon>Canalipalpata</taxon>
        <taxon>Sabellida</taxon>
        <taxon>Siboglinidae</taxon>
        <taxon>Ridgeia</taxon>
    </lineage>
</organism>
<keyword evidence="5" id="KW-1185">Reference proteome</keyword>
<dbReference type="EMBL" id="JAODUO010000404">
    <property type="protein sequence ID" value="KAK2181267.1"/>
    <property type="molecule type" value="Genomic_DNA"/>
</dbReference>
<dbReference type="SMART" id="SM00320">
    <property type="entry name" value="WD40"/>
    <property type="match status" value="4"/>
</dbReference>
<evidence type="ECO:0000256" key="3">
    <source>
        <dbReference type="PROSITE-ProRule" id="PRU00221"/>
    </source>
</evidence>
<dbReference type="Proteomes" id="UP001209878">
    <property type="component" value="Unassembled WGS sequence"/>
</dbReference>
<dbReference type="PROSITE" id="PS50082">
    <property type="entry name" value="WD_REPEATS_2"/>
    <property type="match status" value="1"/>
</dbReference>
<dbReference type="InterPro" id="IPR036322">
    <property type="entry name" value="WD40_repeat_dom_sf"/>
</dbReference>
<dbReference type="AlphaFoldDB" id="A0AAD9NSL7"/>
<accession>A0AAD9NSL7</accession>
<dbReference type="PANTHER" id="PTHR44324:SF6">
    <property type="entry name" value="EF-HAND CALCIUM BINDING DOMAIN 8"/>
    <property type="match status" value="1"/>
</dbReference>
<comment type="caution">
    <text evidence="4">The sequence shown here is derived from an EMBL/GenBank/DDBJ whole genome shotgun (WGS) entry which is preliminary data.</text>
</comment>
<protein>
    <recommendedName>
        <fullName evidence="1">WD repeat-containing protein on Y chromosome</fullName>
    </recommendedName>
</protein>
<dbReference type="SUPFAM" id="SSF50978">
    <property type="entry name" value="WD40 repeat-like"/>
    <property type="match status" value="1"/>
</dbReference>
<reference evidence="4" key="1">
    <citation type="journal article" date="2023" name="Mol. Biol. Evol.">
        <title>Third-Generation Sequencing Reveals the Adaptive Role of the Epigenome in Three Deep-Sea Polychaetes.</title>
        <authorList>
            <person name="Perez M."/>
            <person name="Aroh O."/>
            <person name="Sun Y."/>
            <person name="Lan Y."/>
            <person name="Juniper S.K."/>
            <person name="Young C.R."/>
            <person name="Angers B."/>
            <person name="Qian P.Y."/>
        </authorList>
    </citation>
    <scope>NUCLEOTIDE SEQUENCE</scope>
    <source>
        <strain evidence="4">R07B-5</strain>
    </source>
</reference>
<evidence type="ECO:0000313" key="4">
    <source>
        <dbReference type="EMBL" id="KAK2181267.1"/>
    </source>
</evidence>
<sequence length="347" mass="39007">MEQVISIGENKDVRVHDINSHLCLQTFFRKMIPDTSHRAISASFFNKYRQALVFATARLMLLEHRDDDLRNLQIMSHTQPVTAALYNPLFKQVVSVAADSTVAVWTMITGHKVMQFNAAKQRESAIDVIEVTAMSFDSSFRRLITATRLGVVSIWNFNNGACLHEFPNNDHSQITSVIYERGLILCGGWNKRVTIYCDNNADPRHVRWLSPRLSDDILDMVLYPPQILATSSYDGRIYIWSLAMQSLMYALDTERRQRATGDMYDFKRRGSEVERAALATRKEKASRKVAAVSRLVDVVTQPGYTSDELKLPQIVVGVGLACPNTAIELTTHPSTSTVGKCVCLCGS</sequence>